<dbReference type="Proteomes" id="UP000663833">
    <property type="component" value="Unassembled WGS sequence"/>
</dbReference>
<dbReference type="Proteomes" id="UP000663851">
    <property type="component" value="Unassembled WGS sequence"/>
</dbReference>
<dbReference type="AlphaFoldDB" id="A0A818B686"/>
<dbReference type="SUPFAM" id="SSF81321">
    <property type="entry name" value="Family A G protein-coupled receptor-like"/>
    <property type="match status" value="1"/>
</dbReference>
<accession>A0A818B686</accession>
<evidence type="ECO:0000313" key="9">
    <source>
        <dbReference type="EMBL" id="CAF3446507.1"/>
    </source>
</evidence>
<comment type="caution">
    <text evidence="8">The sequence shown here is derived from an EMBL/GenBank/DDBJ whole genome shotgun (WGS) entry which is preliminary data.</text>
</comment>
<comment type="subcellular location">
    <subcellularLocation>
        <location evidence="1">Membrane</location>
    </subcellularLocation>
</comment>
<feature type="transmembrane region" description="Helical" evidence="5">
    <location>
        <begin position="166"/>
        <end position="186"/>
    </location>
</feature>
<dbReference type="Pfam" id="PF00001">
    <property type="entry name" value="7tm_1"/>
    <property type="match status" value="1"/>
</dbReference>
<keyword evidence="4 5" id="KW-0472">Membrane</keyword>
<evidence type="ECO:0000313" key="8">
    <source>
        <dbReference type="EMBL" id="CAF3413542.1"/>
    </source>
</evidence>
<evidence type="ECO:0000313" key="11">
    <source>
        <dbReference type="EMBL" id="CAF4212247.1"/>
    </source>
</evidence>
<dbReference type="EMBL" id="CAJNYD010002825">
    <property type="protein sequence ID" value="CAF3446507.1"/>
    <property type="molecule type" value="Genomic_DNA"/>
</dbReference>
<evidence type="ECO:0000313" key="14">
    <source>
        <dbReference type="EMBL" id="CAF4702206.1"/>
    </source>
</evidence>
<sequence length="259" mass="30030">MQATCELPFTLFYYYHGHVAFASDSFCKFWITLNFSLNVAASHLNAYLSIERYLLIFHHVLLFQHKIILHYAPMCTLIIFGFAYSFSLVVFYPCTNQFDYTIETCGGACYESEPFWGILDWVVTAVGPLCVIIVSNMILVGRVFIQRRKMMRANVWRHNLALLIQLLLITTLHCAAWLPVCIVSLISQAEVSSSQVIQELQNNWILVSPIYLSIIGCPIVCIFALPELKDKFRLTIVYQWRHYMNHRINPTRTSIMFHT</sequence>
<keyword evidence="2 5" id="KW-0812">Transmembrane</keyword>
<feature type="domain" description="G-protein coupled receptors family 1 profile" evidence="6">
    <location>
        <begin position="1"/>
        <end position="187"/>
    </location>
</feature>
<feature type="transmembrane region" description="Helical" evidence="5">
    <location>
        <begin position="206"/>
        <end position="225"/>
    </location>
</feature>
<evidence type="ECO:0000313" key="13">
    <source>
        <dbReference type="EMBL" id="CAF4532380.1"/>
    </source>
</evidence>
<evidence type="ECO:0000313" key="12">
    <source>
        <dbReference type="EMBL" id="CAF4511636.1"/>
    </source>
</evidence>
<evidence type="ECO:0000313" key="15">
    <source>
        <dbReference type="EMBL" id="CAF4755527.1"/>
    </source>
</evidence>
<dbReference type="InterPro" id="IPR017452">
    <property type="entry name" value="GPCR_Rhodpsn_7TM"/>
</dbReference>
<dbReference type="Proteomes" id="UP000663838">
    <property type="component" value="Unassembled WGS sequence"/>
</dbReference>
<protein>
    <recommendedName>
        <fullName evidence="6">G-protein coupled receptors family 1 profile domain-containing protein</fullName>
    </recommendedName>
</protein>
<evidence type="ECO:0000313" key="10">
    <source>
        <dbReference type="EMBL" id="CAF3751663.1"/>
    </source>
</evidence>
<dbReference type="EMBL" id="CAJOBP010000712">
    <property type="protein sequence ID" value="CAF4212247.1"/>
    <property type="molecule type" value="Genomic_DNA"/>
</dbReference>
<gene>
    <name evidence="10" type="ORF">GRG538_LOCUS31426</name>
    <name evidence="12" type="ORF">HFQ381_LOCUS28514</name>
    <name evidence="8" type="ORF">KIK155_LOCUS9259</name>
    <name evidence="9" type="ORF">LUA448_LOCUS21593</name>
    <name evidence="15" type="ORF">QYT958_LOCUS21288</name>
    <name evidence="7" type="ORF">TIS948_LOCUS20888</name>
    <name evidence="14" type="ORF">TOA249_LOCUS17122</name>
    <name evidence="13" type="ORF">TSG867_LOCUS23361</name>
    <name evidence="11" type="ORF">UJA718_LOCUS7213</name>
</gene>
<evidence type="ECO:0000313" key="17">
    <source>
        <dbReference type="Proteomes" id="UP000663873"/>
    </source>
</evidence>
<dbReference type="Proteomes" id="UP000663873">
    <property type="component" value="Unassembled WGS sequence"/>
</dbReference>
<dbReference type="EMBL" id="CAJNYT010005503">
    <property type="protein sequence ID" value="CAF3751663.1"/>
    <property type="molecule type" value="Genomic_DNA"/>
</dbReference>
<dbReference type="EMBL" id="CAJOBS010001206">
    <property type="protein sequence ID" value="CAF4702206.1"/>
    <property type="molecule type" value="Genomic_DNA"/>
</dbReference>
<dbReference type="PROSITE" id="PS50262">
    <property type="entry name" value="G_PROTEIN_RECEP_F1_2"/>
    <property type="match status" value="1"/>
</dbReference>
<dbReference type="GO" id="GO:0004930">
    <property type="term" value="F:G protein-coupled receptor activity"/>
    <property type="evidence" value="ECO:0007669"/>
    <property type="project" value="InterPro"/>
</dbReference>
<dbReference type="EMBL" id="CAJOBO010004088">
    <property type="protein sequence ID" value="CAF4511636.1"/>
    <property type="molecule type" value="Genomic_DNA"/>
</dbReference>
<feature type="transmembrane region" description="Helical" evidence="5">
    <location>
        <begin position="121"/>
        <end position="145"/>
    </location>
</feature>
<evidence type="ECO:0000313" key="16">
    <source>
        <dbReference type="Proteomes" id="UP000663865"/>
    </source>
</evidence>
<evidence type="ECO:0000256" key="4">
    <source>
        <dbReference type="ARBA" id="ARBA00023136"/>
    </source>
</evidence>
<evidence type="ECO:0000256" key="2">
    <source>
        <dbReference type="ARBA" id="ARBA00022692"/>
    </source>
</evidence>
<organism evidence="8 16">
    <name type="scientific">Rotaria socialis</name>
    <dbReference type="NCBI Taxonomy" id="392032"/>
    <lineage>
        <taxon>Eukaryota</taxon>
        <taxon>Metazoa</taxon>
        <taxon>Spiralia</taxon>
        <taxon>Gnathifera</taxon>
        <taxon>Rotifera</taxon>
        <taxon>Eurotatoria</taxon>
        <taxon>Bdelloidea</taxon>
        <taxon>Philodinida</taxon>
        <taxon>Philodinidae</taxon>
        <taxon>Rotaria</taxon>
    </lineage>
</organism>
<evidence type="ECO:0000259" key="6">
    <source>
        <dbReference type="PROSITE" id="PS50262"/>
    </source>
</evidence>
<dbReference type="OrthoDB" id="10060513at2759"/>
<dbReference type="InterPro" id="IPR000276">
    <property type="entry name" value="GPCR_Rhodpsn"/>
</dbReference>
<dbReference type="Proteomes" id="UP000663872">
    <property type="component" value="Unassembled WGS sequence"/>
</dbReference>
<feature type="transmembrane region" description="Helical" evidence="5">
    <location>
        <begin position="68"/>
        <end position="92"/>
    </location>
</feature>
<dbReference type="Proteomes" id="UP000663825">
    <property type="component" value="Unassembled WGS sequence"/>
</dbReference>
<reference evidence="8" key="1">
    <citation type="submission" date="2021-02" db="EMBL/GenBank/DDBJ databases">
        <authorList>
            <person name="Nowell W R."/>
        </authorList>
    </citation>
    <scope>NUCLEOTIDE SEQUENCE</scope>
</reference>
<evidence type="ECO:0000256" key="1">
    <source>
        <dbReference type="ARBA" id="ARBA00004370"/>
    </source>
</evidence>
<dbReference type="PROSITE" id="PS00237">
    <property type="entry name" value="G_PROTEIN_RECEP_F1_1"/>
    <property type="match status" value="1"/>
</dbReference>
<evidence type="ECO:0000256" key="5">
    <source>
        <dbReference type="SAM" id="Phobius"/>
    </source>
</evidence>
<evidence type="ECO:0000313" key="7">
    <source>
        <dbReference type="EMBL" id="CAF3327611.1"/>
    </source>
</evidence>
<dbReference type="EMBL" id="CAJNYV010001283">
    <property type="protein sequence ID" value="CAF3413542.1"/>
    <property type="molecule type" value="Genomic_DNA"/>
</dbReference>
<proteinExistence type="predicted"/>
<dbReference type="EMBL" id="CAJOBR010003861">
    <property type="protein sequence ID" value="CAF4755527.1"/>
    <property type="molecule type" value="Genomic_DNA"/>
</dbReference>
<dbReference type="GO" id="GO:0016020">
    <property type="term" value="C:membrane"/>
    <property type="evidence" value="ECO:0007669"/>
    <property type="project" value="UniProtKB-SubCell"/>
</dbReference>
<dbReference type="EMBL" id="CAJOBQ010002000">
    <property type="protein sequence ID" value="CAF4532380.1"/>
    <property type="molecule type" value="Genomic_DNA"/>
</dbReference>
<name>A0A818B686_9BILA</name>
<dbReference type="Proteomes" id="UP000663862">
    <property type="component" value="Unassembled WGS sequence"/>
</dbReference>
<dbReference type="Proteomes" id="UP000663848">
    <property type="component" value="Unassembled WGS sequence"/>
</dbReference>
<dbReference type="EMBL" id="CAJNXB010003636">
    <property type="protein sequence ID" value="CAF3327611.1"/>
    <property type="molecule type" value="Genomic_DNA"/>
</dbReference>
<keyword evidence="3 5" id="KW-1133">Transmembrane helix</keyword>
<dbReference type="Proteomes" id="UP000663865">
    <property type="component" value="Unassembled WGS sequence"/>
</dbReference>
<dbReference type="CDD" id="cd00637">
    <property type="entry name" value="7tm_classA_rhodopsin-like"/>
    <property type="match status" value="1"/>
</dbReference>
<keyword evidence="17" id="KW-1185">Reference proteome</keyword>
<evidence type="ECO:0000256" key="3">
    <source>
        <dbReference type="ARBA" id="ARBA00022989"/>
    </source>
</evidence>
<dbReference type="Gene3D" id="1.20.1070.10">
    <property type="entry name" value="Rhodopsin 7-helix transmembrane proteins"/>
    <property type="match status" value="1"/>
</dbReference>